<dbReference type="AlphaFoldDB" id="A0A9C7UP87"/>
<protein>
    <submittedName>
        <fullName evidence="1">Uncharacterized protein</fullName>
    </submittedName>
</protein>
<accession>A0A9C7UP87</accession>
<reference evidence="1" key="1">
    <citation type="journal article" date="2022" name="Proc. Natl. Acad. Sci. U.S.A.">
        <title>Life cycle and functional genomics of the unicellular red alga Galdieria for elucidating algal and plant evolution and industrial use.</title>
        <authorList>
            <person name="Hirooka S."/>
            <person name="Itabashi T."/>
            <person name="Ichinose T.M."/>
            <person name="Onuma R."/>
            <person name="Fujiwara T."/>
            <person name="Yamashita S."/>
            <person name="Jong L.W."/>
            <person name="Tomita R."/>
            <person name="Iwane A.H."/>
            <person name="Miyagishima S.Y."/>
        </authorList>
    </citation>
    <scope>NUCLEOTIDE SEQUENCE</scope>
    <source>
        <strain evidence="1">NBRC 102759</strain>
    </source>
</reference>
<dbReference type="OrthoDB" id="301837at2759"/>
<name>A0A9C7UP87_9RHOD</name>
<dbReference type="Proteomes" id="UP001061958">
    <property type="component" value="Unassembled WGS sequence"/>
</dbReference>
<evidence type="ECO:0000313" key="2">
    <source>
        <dbReference type="Proteomes" id="UP001061958"/>
    </source>
</evidence>
<dbReference type="EMBL" id="BQMJ01000014">
    <property type="protein sequence ID" value="GJQ10237.1"/>
    <property type="molecule type" value="Genomic_DNA"/>
</dbReference>
<proteinExistence type="predicted"/>
<comment type="caution">
    <text evidence="1">The sequence shown here is derived from an EMBL/GenBank/DDBJ whole genome shotgun (WGS) entry which is preliminary data.</text>
</comment>
<sequence>MNKAKLLGVTKSAVTKVLQREQKMFYTEKKSVAEGTMGSRWKERETAQESAYFNREDEQAVQRLAAKLRQQIEPSEEILAQQRKGVAEILQKHGVQPNQSLIEDLVRFFH</sequence>
<keyword evidence="2" id="KW-1185">Reference proteome</keyword>
<reference evidence="1" key="2">
    <citation type="submission" date="2022-01" db="EMBL/GenBank/DDBJ databases">
        <authorList>
            <person name="Hirooka S."/>
            <person name="Miyagishima S.Y."/>
        </authorList>
    </citation>
    <scope>NUCLEOTIDE SEQUENCE</scope>
    <source>
        <strain evidence="1">NBRC 102759</strain>
    </source>
</reference>
<gene>
    <name evidence="1" type="ORF">GpartN1_g2028.t1</name>
</gene>
<evidence type="ECO:0000313" key="1">
    <source>
        <dbReference type="EMBL" id="GJQ10237.1"/>
    </source>
</evidence>
<organism evidence="1 2">
    <name type="scientific">Galdieria partita</name>
    <dbReference type="NCBI Taxonomy" id="83374"/>
    <lineage>
        <taxon>Eukaryota</taxon>
        <taxon>Rhodophyta</taxon>
        <taxon>Bangiophyceae</taxon>
        <taxon>Galdieriales</taxon>
        <taxon>Galdieriaceae</taxon>
        <taxon>Galdieria</taxon>
    </lineage>
</organism>